<dbReference type="AlphaFoldDB" id="A0A8D0H1Y6"/>
<keyword evidence="1" id="KW-0430">Lectin</keyword>
<reference evidence="4" key="1">
    <citation type="submission" date="2025-08" db="UniProtKB">
        <authorList>
            <consortium name="Ensembl"/>
        </authorList>
    </citation>
    <scope>IDENTIFICATION</scope>
</reference>
<keyword evidence="5" id="KW-1185">Reference proteome</keyword>
<keyword evidence="2" id="KW-1015">Disulfide bond</keyword>
<dbReference type="Gene3D" id="3.10.100.10">
    <property type="entry name" value="Mannose-Binding Protein A, subunit A"/>
    <property type="match status" value="1"/>
</dbReference>
<dbReference type="InterPro" id="IPR051379">
    <property type="entry name" value="C-type_Lectin_Receptor_IMM"/>
</dbReference>
<accession>A0A8D0H1Y6</accession>
<dbReference type="PANTHER" id="PTHR46746">
    <property type="entry name" value="KILLER CELL LECTIN-LIKE RECEPTOR SUBFAMILY F MEMBER 2"/>
    <property type="match status" value="1"/>
</dbReference>
<dbReference type="Proteomes" id="UP000694392">
    <property type="component" value="Unplaced"/>
</dbReference>
<evidence type="ECO:0000259" key="3">
    <source>
        <dbReference type="PROSITE" id="PS50041"/>
    </source>
</evidence>
<organism evidence="4 5">
    <name type="scientific">Sphenodon punctatus</name>
    <name type="common">Tuatara</name>
    <name type="synonym">Hatteria punctata</name>
    <dbReference type="NCBI Taxonomy" id="8508"/>
    <lineage>
        <taxon>Eukaryota</taxon>
        <taxon>Metazoa</taxon>
        <taxon>Chordata</taxon>
        <taxon>Craniata</taxon>
        <taxon>Vertebrata</taxon>
        <taxon>Euteleostomi</taxon>
        <taxon>Lepidosauria</taxon>
        <taxon>Sphenodontia</taxon>
        <taxon>Sphenodontidae</taxon>
        <taxon>Sphenodon</taxon>
    </lineage>
</organism>
<reference evidence="4" key="2">
    <citation type="submission" date="2025-09" db="UniProtKB">
        <authorList>
            <consortium name="Ensembl"/>
        </authorList>
    </citation>
    <scope>IDENTIFICATION</scope>
</reference>
<dbReference type="OMA" id="EDKVQHN"/>
<dbReference type="Pfam" id="PF00059">
    <property type="entry name" value="Lectin_C"/>
    <property type="match status" value="1"/>
</dbReference>
<dbReference type="SMART" id="SM00034">
    <property type="entry name" value="CLECT"/>
    <property type="match status" value="1"/>
</dbReference>
<feature type="domain" description="C-type lectin" evidence="3">
    <location>
        <begin position="47"/>
        <end position="120"/>
    </location>
</feature>
<dbReference type="InterPro" id="IPR016186">
    <property type="entry name" value="C-type_lectin-like/link_sf"/>
</dbReference>
<protein>
    <recommendedName>
        <fullName evidence="3">C-type lectin domain-containing protein</fullName>
    </recommendedName>
</protein>
<dbReference type="Ensembl" id="ENSSPUT00000015429.1">
    <property type="protein sequence ID" value="ENSSPUP00000014459.1"/>
    <property type="gene ID" value="ENSSPUG00000011156.1"/>
</dbReference>
<evidence type="ECO:0000313" key="5">
    <source>
        <dbReference type="Proteomes" id="UP000694392"/>
    </source>
</evidence>
<dbReference type="PANTHER" id="PTHR46746:SF9">
    <property type="entry name" value="CD209 ANTIGEN-LIKE PROTEIN C-LIKE"/>
    <property type="match status" value="1"/>
</dbReference>
<evidence type="ECO:0000313" key="4">
    <source>
        <dbReference type="Ensembl" id="ENSSPUP00000014459.1"/>
    </source>
</evidence>
<evidence type="ECO:0000256" key="1">
    <source>
        <dbReference type="ARBA" id="ARBA00022734"/>
    </source>
</evidence>
<dbReference type="InterPro" id="IPR016187">
    <property type="entry name" value="CTDL_fold"/>
</dbReference>
<evidence type="ECO:0000256" key="2">
    <source>
        <dbReference type="ARBA" id="ARBA00023157"/>
    </source>
</evidence>
<dbReference type="InterPro" id="IPR001304">
    <property type="entry name" value="C-type_lectin-like"/>
</dbReference>
<sequence>ELRYSQLLTRALQFNVSLSDICAPQPQSPSESYNASCSLCPASWVPNRGSCYNFSVDVASWNNSRAKCLTNQADLVIINNRQEQEFLTSQKPVHLNYWIGMTDIAVEGSWKWVDGSPLDE</sequence>
<name>A0A8D0H1Y6_SPHPU</name>
<dbReference type="PROSITE" id="PS50041">
    <property type="entry name" value="C_TYPE_LECTIN_2"/>
    <property type="match status" value="1"/>
</dbReference>
<dbReference type="GO" id="GO:0030246">
    <property type="term" value="F:carbohydrate binding"/>
    <property type="evidence" value="ECO:0007669"/>
    <property type="project" value="UniProtKB-KW"/>
</dbReference>
<proteinExistence type="predicted"/>
<dbReference type="GeneTree" id="ENSGT00940000162906"/>
<dbReference type="SUPFAM" id="SSF56436">
    <property type="entry name" value="C-type lectin-like"/>
    <property type="match status" value="1"/>
</dbReference>